<evidence type="ECO:0000313" key="1">
    <source>
        <dbReference type="EMBL" id="RAL02616.1"/>
    </source>
</evidence>
<dbReference type="RefSeq" id="XP_025576943.1">
    <property type="nucleotide sequence ID" value="XM_025714889.1"/>
</dbReference>
<evidence type="ECO:0000313" key="2">
    <source>
        <dbReference type="Proteomes" id="UP000249402"/>
    </source>
</evidence>
<sequence length="143" mass="16513">MTSQVDLCIAIYNEGDCHEHWALYFDDHQFDDKTLFSVKPSSPGQFCHTTETRHAQTLRDQDESIFICSVAADQENDILSIAEEIKIRDVGIEVWTSQQYVLDFLDVLEANGLIPMSMEYLGRREYIRGRVARARVDYAFRGD</sequence>
<organism evidence="1 2">
    <name type="scientific">Aspergillus ibericus CBS 121593</name>
    <dbReference type="NCBI Taxonomy" id="1448316"/>
    <lineage>
        <taxon>Eukaryota</taxon>
        <taxon>Fungi</taxon>
        <taxon>Dikarya</taxon>
        <taxon>Ascomycota</taxon>
        <taxon>Pezizomycotina</taxon>
        <taxon>Eurotiomycetes</taxon>
        <taxon>Eurotiomycetidae</taxon>
        <taxon>Eurotiales</taxon>
        <taxon>Aspergillaceae</taxon>
        <taxon>Aspergillus</taxon>
        <taxon>Aspergillus subgen. Circumdati</taxon>
    </lineage>
</organism>
<protein>
    <submittedName>
        <fullName evidence="1">Uncharacterized protein</fullName>
    </submittedName>
</protein>
<dbReference type="AlphaFoldDB" id="A0A395H4D6"/>
<dbReference type="Proteomes" id="UP000249402">
    <property type="component" value="Unassembled WGS sequence"/>
</dbReference>
<dbReference type="EMBL" id="KZ824430">
    <property type="protein sequence ID" value="RAL02616.1"/>
    <property type="molecule type" value="Genomic_DNA"/>
</dbReference>
<reference evidence="1 2" key="1">
    <citation type="submission" date="2018-02" db="EMBL/GenBank/DDBJ databases">
        <title>The genomes of Aspergillus section Nigri reveals drivers in fungal speciation.</title>
        <authorList>
            <consortium name="DOE Joint Genome Institute"/>
            <person name="Vesth T.C."/>
            <person name="Nybo J."/>
            <person name="Theobald S."/>
            <person name="Brandl J."/>
            <person name="Frisvad J.C."/>
            <person name="Nielsen K.F."/>
            <person name="Lyhne E.K."/>
            <person name="Kogle M.E."/>
            <person name="Kuo A."/>
            <person name="Riley R."/>
            <person name="Clum A."/>
            <person name="Nolan M."/>
            <person name="Lipzen A."/>
            <person name="Salamov A."/>
            <person name="Henrissat B."/>
            <person name="Wiebenga A."/>
            <person name="De vries R.P."/>
            <person name="Grigoriev I.V."/>
            <person name="Mortensen U.H."/>
            <person name="Andersen M.R."/>
            <person name="Baker S.E."/>
        </authorList>
    </citation>
    <scope>NUCLEOTIDE SEQUENCE [LARGE SCALE GENOMIC DNA]</scope>
    <source>
        <strain evidence="1 2">CBS 121593</strain>
    </source>
</reference>
<keyword evidence="2" id="KW-1185">Reference proteome</keyword>
<dbReference type="VEuPathDB" id="FungiDB:BO80DRAFT_27658"/>
<gene>
    <name evidence="1" type="ORF">BO80DRAFT_27658</name>
</gene>
<dbReference type="OrthoDB" id="37659at2759"/>
<name>A0A395H4D6_9EURO</name>
<proteinExistence type="predicted"/>
<accession>A0A395H4D6</accession>
<dbReference type="GeneID" id="37219754"/>